<keyword evidence="1" id="KW-0812">Transmembrane</keyword>
<name>A0A0V1K6G8_TRIPS</name>
<feature type="transmembrane region" description="Helical" evidence="1">
    <location>
        <begin position="12"/>
        <end position="30"/>
    </location>
</feature>
<protein>
    <submittedName>
        <fullName evidence="2">Uncharacterized protein</fullName>
    </submittedName>
</protein>
<keyword evidence="1" id="KW-1133">Transmembrane helix</keyword>
<reference evidence="2 3" key="1">
    <citation type="submission" date="2015-01" db="EMBL/GenBank/DDBJ databases">
        <title>Evolution of Trichinella species and genotypes.</title>
        <authorList>
            <person name="Korhonen P.K."/>
            <person name="Edoardo P."/>
            <person name="Giuseppe L.R."/>
            <person name="Gasser R.B."/>
        </authorList>
    </citation>
    <scope>NUCLEOTIDE SEQUENCE [LARGE SCALE GENOMIC DNA]</scope>
    <source>
        <strain evidence="2">ISS176</strain>
    </source>
</reference>
<accession>A0A0V1K6G8</accession>
<sequence>MLKENESALVWFGILAMSLALGYVIYKAIMMRKKEQRDRKLLKEYIGKFPDEPAPPGHTAPLKGDVLHAIDLVVHVYHVQHKKSTVSFYEKKLQSVQKCPRSCLKESAFRYREWRREKIKMQMTPYKNPWKARSRSKESKRHTI</sequence>
<gene>
    <name evidence="2" type="ORF">T4C_3035</name>
</gene>
<evidence type="ECO:0000256" key="1">
    <source>
        <dbReference type="SAM" id="Phobius"/>
    </source>
</evidence>
<dbReference type="Proteomes" id="UP000054826">
    <property type="component" value="Unassembled WGS sequence"/>
</dbReference>
<evidence type="ECO:0000313" key="3">
    <source>
        <dbReference type="Proteomes" id="UP000054826"/>
    </source>
</evidence>
<keyword evidence="1" id="KW-0472">Membrane</keyword>
<evidence type="ECO:0000313" key="2">
    <source>
        <dbReference type="EMBL" id="KRZ42829.1"/>
    </source>
</evidence>
<dbReference type="EMBL" id="JYDV01000012">
    <property type="protein sequence ID" value="KRZ42829.1"/>
    <property type="molecule type" value="Genomic_DNA"/>
</dbReference>
<organism evidence="2 3">
    <name type="scientific">Trichinella pseudospiralis</name>
    <name type="common">Parasitic roundworm</name>
    <dbReference type="NCBI Taxonomy" id="6337"/>
    <lineage>
        <taxon>Eukaryota</taxon>
        <taxon>Metazoa</taxon>
        <taxon>Ecdysozoa</taxon>
        <taxon>Nematoda</taxon>
        <taxon>Enoplea</taxon>
        <taxon>Dorylaimia</taxon>
        <taxon>Trichinellida</taxon>
        <taxon>Trichinellidae</taxon>
        <taxon>Trichinella</taxon>
    </lineage>
</organism>
<proteinExistence type="predicted"/>
<dbReference type="AlphaFoldDB" id="A0A0V1K6G8"/>
<comment type="caution">
    <text evidence="2">The sequence shown here is derived from an EMBL/GenBank/DDBJ whole genome shotgun (WGS) entry which is preliminary data.</text>
</comment>